<sequence>MNILIFDPSSQHCASACIALKEYGKTKQVVALSSVPDIFSVTFPPSEIEFDLAIFRIPSLTGNMRPRSRRASDLLRVVSAFEEAKVYYTVCTFPWQFWFYEMGTHLPAPDTILLERTIDPNTNVFSGYYIAPDWRYYLDLSKAHFSLE</sequence>
<gene>
    <name evidence="1" type="ORF">COV91_04200</name>
</gene>
<proteinExistence type="predicted"/>
<organism evidence="1 2">
    <name type="scientific">Candidatus Taylorbacteria bacterium CG11_big_fil_rev_8_21_14_0_20_46_11</name>
    <dbReference type="NCBI Taxonomy" id="1975025"/>
    <lineage>
        <taxon>Bacteria</taxon>
        <taxon>Candidatus Tayloriibacteriota</taxon>
    </lineage>
</organism>
<protein>
    <submittedName>
        <fullName evidence="1">Uncharacterized protein</fullName>
    </submittedName>
</protein>
<dbReference type="EMBL" id="PCVG01000053">
    <property type="protein sequence ID" value="PIQ68438.1"/>
    <property type="molecule type" value="Genomic_DNA"/>
</dbReference>
<name>A0A2H0KB02_9BACT</name>
<dbReference type="Proteomes" id="UP000229342">
    <property type="component" value="Unassembled WGS sequence"/>
</dbReference>
<reference evidence="1 2" key="1">
    <citation type="submission" date="2017-09" db="EMBL/GenBank/DDBJ databases">
        <title>Depth-based differentiation of microbial function through sediment-hosted aquifers and enrichment of novel symbionts in the deep terrestrial subsurface.</title>
        <authorList>
            <person name="Probst A.J."/>
            <person name="Ladd B."/>
            <person name="Jarett J.K."/>
            <person name="Geller-Mcgrath D.E."/>
            <person name="Sieber C.M."/>
            <person name="Emerson J.B."/>
            <person name="Anantharaman K."/>
            <person name="Thomas B.C."/>
            <person name="Malmstrom R."/>
            <person name="Stieglmeier M."/>
            <person name="Klingl A."/>
            <person name="Woyke T."/>
            <person name="Ryan C.M."/>
            <person name="Banfield J.F."/>
        </authorList>
    </citation>
    <scope>NUCLEOTIDE SEQUENCE [LARGE SCALE GENOMIC DNA]</scope>
    <source>
        <strain evidence="1">CG11_big_fil_rev_8_21_14_0_20_46_11</strain>
    </source>
</reference>
<comment type="caution">
    <text evidence="1">The sequence shown here is derived from an EMBL/GenBank/DDBJ whole genome shotgun (WGS) entry which is preliminary data.</text>
</comment>
<evidence type="ECO:0000313" key="1">
    <source>
        <dbReference type="EMBL" id="PIQ68438.1"/>
    </source>
</evidence>
<accession>A0A2H0KB02</accession>
<dbReference type="AlphaFoldDB" id="A0A2H0KB02"/>
<evidence type="ECO:0000313" key="2">
    <source>
        <dbReference type="Proteomes" id="UP000229342"/>
    </source>
</evidence>